<dbReference type="InterPro" id="IPR011990">
    <property type="entry name" value="TPR-like_helical_dom_sf"/>
</dbReference>
<feature type="region of interest" description="Disordered" evidence="1">
    <location>
        <begin position="406"/>
        <end position="446"/>
    </location>
</feature>
<dbReference type="RefSeq" id="WP_269558518.1">
    <property type="nucleotide sequence ID" value="NZ_CP114767.1"/>
</dbReference>
<feature type="compositionally biased region" description="Polar residues" evidence="1">
    <location>
        <begin position="409"/>
        <end position="420"/>
    </location>
</feature>
<proteinExistence type="predicted"/>
<dbReference type="EMBL" id="CP114767">
    <property type="protein sequence ID" value="WBA40412.1"/>
    <property type="molecule type" value="Genomic_DNA"/>
</dbReference>
<evidence type="ECO:0000256" key="1">
    <source>
        <dbReference type="SAM" id="MobiDB-lite"/>
    </source>
</evidence>
<sequence>MAFILLGLRASGQTPDSALVDGMRNISLENIDVAPAAVDTKGWLLLDKDIQTELDGAVTNLYNSKHDQAEKQFRSLRRRYPQHPMPYFLLGLSQWWKIMPSNATNPLHDKLFFAYMDTAITKGERLYELDNKNYEACFFLAAAYGFDARLNAERHNLRKATVSSKRALDYLERSKEANGLSPEFLLGQGLFNYYAAWIADEHPWLRPILLLFPKGNRQLGLQQIRNVAANGFYTGPESKYFLLKILSSEKENNPAAALQVARQLNTAYPDNGYFERCYAMLSFNNGEFRKCEQVSLDILDKLNRGMPGYEGFAGRYATYYLGWLNFTKYKNKSKAKEYFQRCIVFSEVTDQMGPGYYVHANYNLARIADEEHNVAAARRYYQVVMEKAERKSDIYTEAREYLKTRRNLKANSGMRQSTEYSAGLERQPKANAKPQASQEGKGKFRQ</sequence>
<accession>A0ABY7LIZ3</accession>
<gene>
    <name evidence="2" type="ORF">O3303_11270</name>
</gene>
<organism evidence="2 3">
    <name type="scientific">Hymenobacter canadensis</name>
    <dbReference type="NCBI Taxonomy" id="2999067"/>
    <lineage>
        <taxon>Bacteria</taxon>
        <taxon>Pseudomonadati</taxon>
        <taxon>Bacteroidota</taxon>
        <taxon>Cytophagia</taxon>
        <taxon>Cytophagales</taxon>
        <taxon>Hymenobacteraceae</taxon>
        <taxon>Hymenobacter</taxon>
    </lineage>
</organism>
<keyword evidence="3" id="KW-1185">Reference proteome</keyword>
<dbReference type="Proteomes" id="UP001211005">
    <property type="component" value="Chromosome"/>
</dbReference>
<protein>
    <submittedName>
        <fullName evidence="2">Tol-pal system protein YbgF</fullName>
    </submittedName>
</protein>
<dbReference type="Gene3D" id="1.25.40.10">
    <property type="entry name" value="Tetratricopeptide repeat domain"/>
    <property type="match status" value="2"/>
</dbReference>
<name>A0ABY7LIZ3_9BACT</name>
<reference evidence="2 3" key="1">
    <citation type="submission" date="2022-12" db="EMBL/GenBank/DDBJ databases">
        <title>Hymenobacter canadensis sp. nov. isolated from lake water of the Cambridge Bay, Canada.</title>
        <authorList>
            <person name="Kim W.H."/>
            <person name="Lee Y.M."/>
        </authorList>
    </citation>
    <scope>NUCLEOTIDE SEQUENCE [LARGE SCALE GENOMIC DNA]</scope>
    <source>
        <strain evidence="2 3">PAMC 29467</strain>
    </source>
</reference>
<dbReference type="SUPFAM" id="SSF48452">
    <property type="entry name" value="TPR-like"/>
    <property type="match status" value="1"/>
</dbReference>
<evidence type="ECO:0000313" key="3">
    <source>
        <dbReference type="Proteomes" id="UP001211005"/>
    </source>
</evidence>
<evidence type="ECO:0000313" key="2">
    <source>
        <dbReference type="EMBL" id="WBA40412.1"/>
    </source>
</evidence>